<dbReference type="SMART" id="SM00408">
    <property type="entry name" value="IGc2"/>
    <property type="match status" value="15"/>
</dbReference>
<dbReference type="PRINTS" id="PR01705">
    <property type="entry name" value="TSP1REPEAT"/>
</dbReference>
<dbReference type="InterPro" id="IPR013783">
    <property type="entry name" value="Ig-like_fold"/>
</dbReference>
<dbReference type="InterPro" id="IPR036179">
    <property type="entry name" value="Ig-like_dom_sf"/>
</dbReference>
<evidence type="ECO:0000313" key="10">
    <source>
        <dbReference type="EMBL" id="CAD7082366.1"/>
    </source>
</evidence>
<dbReference type="FunFam" id="2.60.40.10:FF:000032">
    <property type="entry name" value="palladin isoform X1"/>
    <property type="match status" value="2"/>
</dbReference>
<dbReference type="FunFam" id="2.20.100.10:FF:000007">
    <property type="entry name" value="Thrombospondin 1"/>
    <property type="match status" value="2"/>
</dbReference>
<dbReference type="Pfam" id="PF07679">
    <property type="entry name" value="I-set"/>
    <property type="match status" value="5"/>
</dbReference>
<feature type="domain" description="Ig-like" evidence="9">
    <location>
        <begin position="724"/>
        <end position="815"/>
    </location>
</feature>
<dbReference type="InterPro" id="IPR056861">
    <property type="entry name" value="HMCN1-like_VWA"/>
</dbReference>
<name>A0A7R8YRD5_HERIL</name>
<keyword evidence="7" id="KW-0393">Immunoglobulin domain</keyword>
<organism evidence="10 11">
    <name type="scientific">Hermetia illucens</name>
    <name type="common">Black soldier fly</name>
    <dbReference type="NCBI Taxonomy" id="343691"/>
    <lineage>
        <taxon>Eukaryota</taxon>
        <taxon>Metazoa</taxon>
        <taxon>Ecdysozoa</taxon>
        <taxon>Arthropoda</taxon>
        <taxon>Hexapoda</taxon>
        <taxon>Insecta</taxon>
        <taxon>Pterygota</taxon>
        <taxon>Neoptera</taxon>
        <taxon>Endopterygota</taxon>
        <taxon>Diptera</taxon>
        <taxon>Brachycera</taxon>
        <taxon>Stratiomyomorpha</taxon>
        <taxon>Stratiomyidae</taxon>
        <taxon>Hermetiinae</taxon>
        <taxon>Hermetia</taxon>
    </lineage>
</organism>
<dbReference type="Pfam" id="PF25106">
    <property type="entry name" value="VWA_4"/>
    <property type="match status" value="1"/>
</dbReference>
<dbReference type="GO" id="GO:0032991">
    <property type="term" value="C:protein-containing complex"/>
    <property type="evidence" value="ECO:0007669"/>
    <property type="project" value="UniProtKB-ARBA"/>
</dbReference>
<feature type="domain" description="Ig-like" evidence="9">
    <location>
        <begin position="1986"/>
        <end position="2069"/>
    </location>
</feature>
<dbReference type="PANTHER" id="PTHR10075:SF14">
    <property type="entry name" value="CELL ADHESION MOLECULE DSCAM2-RELATED"/>
    <property type="match status" value="1"/>
</dbReference>
<dbReference type="SUPFAM" id="SSF48726">
    <property type="entry name" value="Immunoglobulin"/>
    <property type="match status" value="16"/>
</dbReference>
<dbReference type="SMART" id="SM00409">
    <property type="entry name" value="IG"/>
    <property type="match status" value="18"/>
</dbReference>
<feature type="domain" description="Ig-like" evidence="9">
    <location>
        <begin position="1823"/>
        <end position="1906"/>
    </location>
</feature>
<dbReference type="GO" id="GO:0005576">
    <property type="term" value="C:extracellular region"/>
    <property type="evidence" value="ECO:0007669"/>
    <property type="project" value="UniProtKB-SubCell"/>
</dbReference>
<dbReference type="GO" id="GO:0070593">
    <property type="term" value="P:dendrite self-avoidance"/>
    <property type="evidence" value="ECO:0007669"/>
    <property type="project" value="TreeGrafter"/>
</dbReference>
<keyword evidence="11" id="KW-1185">Reference proteome</keyword>
<dbReference type="OMA" id="HINRMDF"/>
<dbReference type="FunFam" id="2.20.100.10:FF:000001">
    <property type="entry name" value="semaphorin-5A isoform X1"/>
    <property type="match status" value="1"/>
</dbReference>
<feature type="signal peptide" evidence="8">
    <location>
        <begin position="1"/>
        <end position="23"/>
    </location>
</feature>
<feature type="chain" id="PRO_5030790361" description="Ig-like domain-containing protein" evidence="8">
    <location>
        <begin position="24"/>
        <end position="2346"/>
    </location>
</feature>
<dbReference type="PROSITE" id="PS50835">
    <property type="entry name" value="IG_LIKE"/>
    <property type="match status" value="16"/>
</dbReference>
<dbReference type="InterPro" id="IPR007110">
    <property type="entry name" value="Ig-like_dom"/>
</dbReference>
<evidence type="ECO:0000256" key="1">
    <source>
        <dbReference type="ARBA" id="ARBA00004613"/>
    </source>
</evidence>
<evidence type="ECO:0000256" key="5">
    <source>
        <dbReference type="ARBA" id="ARBA00023157"/>
    </source>
</evidence>
<dbReference type="SUPFAM" id="SSF82895">
    <property type="entry name" value="TSP-1 type 1 repeat"/>
    <property type="match status" value="4"/>
</dbReference>
<feature type="domain" description="Ig-like" evidence="9">
    <location>
        <begin position="455"/>
        <end position="542"/>
    </location>
</feature>
<feature type="domain" description="Ig-like" evidence="9">
    <location>
        <begin position="1616"/>
        <end position="1689"/>
    </location>
</feature>
<keyword evidence="2" id="KW-0964">Secreted</keyword>
<feature type="domain" description="Ig-like" evidence="9">
    <location>
        <begin position="818"/>
        <end position="906"/>
    </location>
</feature>
<dbReference type="Gene3D" id="3.40.50.410">
    <property type="entry name" value="von Willebrand factor, type A domain"/>
    <property type="match status" value="1"/>
</dbReference>
<dbReference type="InterPro" id="IPR003599">
    <property type="entry name" value="Ig_sub"/>
</dbReference>
<dbReference type="GO" id="GO:0005886">
    <property type="term" value="C:plasma membrane"/>
    <property type="evidence" value="ECO:0007669"/>
    <property type="project" value="TreeGrafter"/>
</dbReference>
<keyword evidence="5" id="KW-1015">Disulfide bond</keyword>
<feature type="domain" description="Ig-like" evidence="9">
    <location>
        <begin position="1529"/>
        <end position="1596"/>
    </location>
</feature>
<dbReference type="Pfam" id="PF00047">
    <property type="entry name" value="ig"/>
    <property type="match status" value="1"/>
</dbReference>
<dbReference type="InterPro" id="IPR000884">
    <property type="entry name" value="TSP1_rpt"/>
</dbReference>
<evidence type="ECO:0000256" key="7">
    <source>
        <dbReference type="ARBA" id="ARBA00023319"/>
    </source>
</evidence>
<dbReference type="InParanoid" id="A0A7R8YRD5"/>
<keyword evidence="4" id="KW-0677">Repeat</keyword>
<dbReference type="Gene3D" id="2.20.100.10">
    <property type="entry name" value="Thrombospondin type-1 (TSP1) repeat"/>
    <property type="match status" value="4"/>
</dbReference>
<comment type="subcellular location">
    <subcellularLocation>
        <location evidence="1">Secreted</location>
    </subcellularLocation>
</comment>
<dbReference type="Pfam" id="PF13927">
    <property type="entry name" value="Ig_3"/>
    <property type="match status" value="5"/>
</dbReference>
<evidence type="ECO:0000256" key="3">
    <source>
        <dbReference type="ARBA" id="ARBA00022729"/>
    </source>
</evidence>
<reference evidence="10 11" key="1">
    <citation type="submission" date="2020-11" db="EMBL/GenBank/DDBJ databases">
        <authorList>
            <person name="Wallbank WR R."/>
            <person name="Pardo Diaz C."/>
            <person name="Kozak K."/>
            <person name="Martin S."/>
            <person name="Jiggins C."/>
            <person name="Moest M."/>
            <person name="Warren A I."/>
            <person name="Generalovic N T."/>
            <person name="Byers J.R.P. K."/>
            <person name="Montejo-Kovacevich G."/>
            <person name="Yen C E."/>
        </authorList>
    </citation>
    <scope>NUCLEOTIDE SEQUENCE [LARGE SCALE GENOMIC DNA]</scope>
</reference>
<evidence type="ECO:0000259" key="9">
    <source>
        <dbReference type="PROSITE" id="PS50835"/>
    </source>
</evidence>
<feature type="domain" description="Ig-like" evidence="9">
    <location>
        <begin position="992"/>
        <end position="1086"/>
    </location>
</feature>
<evidence type="ECO:0000256" key="4">
    <source>
        <dbReference type="ARBA" id="ARBA00022737"/>
    </source>
</evidence>
<dbReference type="InterPro" id="IPR003598">
    <property type="entry name" value="Ig_sub2"/>
</dbReference>
<dbReference type="OrthoDB" id="7787422at2759"/>
<feature type="domain" description="Ig-like" evidence="9">
    <location>
        <begin position="1358"/>
        <end position="1439"/>
    </location>
</feature>
<sequence>MNLIKLILCACCVLFTGNFEVDSYDLVELNKVGENRGNSCDQKEPLRRLRRDVAPPSEGQTSLVFIFDDTGSMHDDLKELRKGAKKITQEFANRENNPIYDYILVRFNDPIVRPTIKVNKASKMLEALDKITIEGGGDCPELAMQGIINGMNEALPKSHVFVFSDASAKDHALLNNATKIAQDKQITVTLLITGHHCHPLKDYDAYTELARRTHGQVYNMAKKDVEDVVGSIVEVLDTGLVPIESVYSETGGTHDFDIHVDSSMKKISATVSGEHPKIDVYDPHKELSKDVKKVLDLEKVKMVKVDDPEVGKWGVKTSSTSPHSIKISGTSDILVRYGFSFIVPEEFSDTAPSPIKDITNYLSVFVWKNKRNHTFTHAELVIVTPKMEKSHSNHTLRILDPSNCDPDLCIHVTTPFVPPLDTFKIYVRGLDSDGNAVKYLVSTNINAVEGDELKPKVKITEKEVKVKEGDNVQLICKVSSLKRAEISWVFEDEVVKDSSRRRVNFKRNDTAHLDFYGVTLDDMGSYFCRAKNPYGQHHEKVSLLVDPIPWEIDMVQKNMQAIENEADFEIKCTITPEGRVMPVQWLFNGAPLSDSVNFTVTGRTLKFYTVNRKHDGTYTCIGTHNEISQNSTGYLKVLYQPEILGPLLEEHVVKFDDRIVLNCTADGNPKPTIKWTQESGEISNSIIERFTPSHYGSHICEASNGVGKPAKKYVVLKTKYGLKPKVRMDRVEVSVSEDEGVELTCEVVSAKPVKVSWKFNDELVTPKDESLQITSVGDMHFLKIPRAELEHAGDYTCAAENFNGTDDGKVLLRVRELPLDIRMAEPNMEVLEDTKYEIECIVSPAKRKLNLKWLFGDRVLHNSDEFQMVGHSLLLKRVNRRNAGNYTCTGEFYGKTKSSTGYLNVSFKPEIIGPVKEKHIVEFGAKINLNCTAIGNPEPEITWFREDGSEANGTIEKFSPSDYGNHICEAFNGVGIPALKVVFVDSKAAKKPELIHSDYYHEVRTGQNLTLKCGCEQCGPILYKSWSRVATDNQTEITGVEGVLEEDTKNYNFDLKLVNTKSSDTSRYMCTIANEYGIVRETMRVEVLEEPTIIEILPHGAESVTNGLVKVKRGKEVMLTCMVLGSPTPVVRWYKNGRKIPPASNFMENTIKFEPAIEYDIGKYTCMATNKLGSASKDVSLHVIHSNLPMKTIMITEEGQTISLTCESQNLVFNDQPLDVADRRFHLIENNVVFVAAYQDSGIYKCITYNEGIETEIETVLIVQAAPLIFPSEDDNVRIRRNGEAVLKCGTRGNPLPKLYWTVNRQRVKNSDNFEVLKGGDLLIKNAQEKNSGYYICHASNKVGHAERGVNVTVTEPPKIISKFDTNIHVKAGDRDSPITCIASGKPKPMVTWYKDGRVHIAGRIGENYLNVGSYMISGNYTCVAKNVEGEDASSIQITSQGPPLLSPGSHLTKHHFEEYSDISLLCPYSYATDVTWIKDGVEFSGSPSGDVELYNKVFARPEDSGTYTCVAWNRFGDRNFTQKVTVFPTFDPYVNGDSYNDIKRGLVGHDLTLDCPSAGDYAPRTKWIHNGRIISMRNQLTLANLKFNDTGKYECKDVEEYGLVNRIFFVLVSGPPESQMPATNWLAVKEGELVELECLVYGEPIPKITWQRNNKTIDENDTILVSNASTEMAGEYKCSASNEYGTVEILHHVEILRKPKVKVLNNNLKIRATDDISLNCVAEGNPLPTVIWTLNGIKLLGSDVKLKIPRSGYQSIALDGKNVIPTPANANFIRGKLTYSKAKAILTIQLKDKRKEAGTFICHAINALGSEQSEATVDIIEPPLLLKDELASEITILAGLPLFLPCPWKGDPQTAVKWQKNSAPFYKGVSHDQGILSIGVTTVADSGRYSCSATNIGGEATKTFVVKVHGPPFYEINPANYDIILKCPPIADEAGHIIWEEMLLEDEANETNVLSENSEDLIISHDLPASIYTCYHENSAPGENPKKLEVQLLQTLPVEYYETKRVVNVGDTISMYCPLVLENPKTRVYWFKSGLRIMKVAGQFFSKNGAVLNIRSVSRESEGTYKCRTGPGKMERGVVLRTKRGTPGWSNWSTWTPCTRSCGKGMKTRTRKCFAPNGEYVESDGRFCAGESIEMEACNDFTCPVSGGWGDWSDWSYCPAKCWDSTLEPKPMRQKTRTCNSPPPSMGGQLCLGAVKEETECSIEPCRIDGGWSSWSSWSACSVSCGVGIRTRERTCNNPPPQFGGKRCMGTSTEREPCRHEDCPISPGISHITEGTPVDGGWSAWSEWGSCSVSCGNGWKVRQRSCTNPSPRDGGRPCFGRKMETEVCAERACSDGIGFDTRMSL</sequence>
<dbReference type="GO" id="GO:0007411">
    <property type="term" value="P:axon guidance"/>
    <property type="evidence" value="ECO:0007669"/>
    <property type="project" value="TreeGrafter"/>
</dbReference>
<dbReference type="PROSITE" id="PS50092">
    <property type="entry name" value="TSP1"/>
    <property type="match status" value="4"/>
</dbReference>
<dbReference type="CDD" id="cd00198">
    <property type="entry name" value="vWFA"/>
    <property type="match status" value="1"/>
</dbReference>
<dbReference type="GO" id="GO:0030424">
    <property type="term" value="C:axon"/>
    <property type="evidence" value="ECO:0007669"/>
    <property type="project" value="TreeGrafter"/>
</dbReference>
<dbReference type="CDD" id="cd00096">
    <property type="entry name" value="Ig"/>
    <property type="match status" value="4"/>
</dbReference>
<dbReference type="Proteomes" id="UP000594454">
    <property type="component" value="Chromosome 2"/>
</dbReference>
<feature type="domain" description="Ig-like" evidence="9">
    <location>
        <begin position="1091"/>
        <end position="1180"/>
    </location>
</feature>
<dbReference type="InterPro" id="IPR036383">
    <property type="entry name" value="TSP1_rpt_sf"/>
</dbReference>
<evidence type="ECO:0000256" key="8">
    <source>
        <dbReference type="SAM" id="SignalP"/>
    </source>
</evidence>
<feature type="domain" description="Ig-like" evidence="9">
    <location>
        <begin position="549"/>
        <end position="636"/>
    </location>
</feature>
<accession>A0A7R8YRD5</accession>
<evidence type="ECO:0000313" key="11">
    <source>
        <dbReference type="Proteomes" id="UP000594454"/>
    </source>
</evidence>
<proteinExistence type="predicted"/>
<dbReference type="EMBL" id="LR899010">
    <property type="protein sequence ID" value="CAD7082366.1"/>
    <property type="molecule type" value="Genomic_DNA"/>
</dbReference>
<dbReference type="PANTHER" id="PTHR10075">
    <property type="entry name" value="BASIGIN RELATED"/>
    <property type="match status" value="1"/>
</dbReference>
<evidence type="ECO:0000256" key="6">
    <source>
        <dbReference type="ARBA" id="ARBA00023180"/>
    </source>
</evidence>
<protein>
    <recommendedName>
        <fullName evidence="9">Ig-like domain-containing protein</fullName>
    </recommendedName>
</protein>
<dbReference type="SUPFAM" id="SSF53300">
    <property type="entry name" value="vWA-like"/>
    <property type="match status" value="1"/>
</dbReference>
<keyword evidence="6" id="KW-0325">Glycoprotein</keyword>
<dbReference type="Gene3D" id="2.60.40.10">
    <property type="entry name" value="Immunoglobulins"/>
    <property type="match status" value="16"/>
</dbReference>
<feature type="domain" description="Ig-like" evidence="9">
    <location>
        <begin position="1700"/>
        <end position="1819"/>
    </location>
</feature>
<dbReference type="GO" id="GO:0098632">
    <property type="term" value="F:cell-cell adhesion mediator activity"/>
    <property type="evidence" value="ECO:0007669"/>
    <property type="project" value="TreeGrafter"/>
</dbReference>
<dbReference type="Pfam" id="PF23560">
    <property type="entry name" value="GBD_Hemicentin"/>
    <property type="match status" value="1"/>
</dbReference>
<feature type="domain" description="Ig-like" evidence="9">
    <location>
        <begin position="1267"/>
        <end position="1355"/>
    </location>
</feature>
<evidence type="ECO:0000256" key="2">
    <source>
        <dbReference type="ARBA" id="ARBA00022525"/>
    </source>
</evidence>
<dbReference type="SMART" id="SM00209">
    <property type="entry name" value="TSP1"/>
    <property type="match status" value="4"/>
</dbReference>
<dbReference type="GO" id="GO:0007156">
    <property type="term" value="P:homophilic cell adhesion via plasma membrane adhesion molecules"/>
    <property type="evidence" value="ECO:0007669"/>
    <property type="project" value="TreeGrafter"/>
</dbReference>
<dbReference type="InterPro" id="IPR013098">
    <property type="entry name" value="Ig_I-set"/>
</dbReference>
<gene>
    <name evidence="10" type="ORF">HERILL_LOCUS5403</name>
</gene>
<dbReference type="InterPro" id="IPR036465">
    <property type="entry name" value="vWFA_dom_sf"/>
</dbReference>
<dbReference type="InterPro" id="IPR013151">
    <property type="entry name" value="Immunoglobulin_dom"/>
</dbReference>
<feature type="domain" description="Ig-like" evidence="9">
    <location>
        <begin position="641"/>
        <end position="716"/>
    </location>
</feature>
<feature type="domain" description="Ig-like" evidence="9">
    <location>
        <begin position="909"/>
        <end position="973"/>
    </location>
</feature>
<dbReference type="Pfam" id="PF00090">
    <property type="entry name" value="TSP_1"/>
    <property type="match status" value="4"/>
</dbReference>
<dbReference type="InterPro" id="IPR056475">
    <property type="entry name" value="GBD_Hemicentin/VWA7"/>
</dbReference>
<feature type="domain" description="Ig-like" evidence="9">
    <location>
        <begin position="1444"/>
        <end position="1526"/>
    </location>
</feature>
<keyword evidence="3 8" id="KW-0732">Signal</keyword>